<dbReference type="GO" id="GO:0006355">
    <property type="term" value="P:regulation of DNA-templated transcription"/>
    <property type="evidence" value="ECO:0007669"/>
    <property type="project" value="InterPro"/>
</dbReference>
<accession>A0A941BI58</accession>
<dbReference type="InterPro" id="IPR009057">
    <property type="entry name" value="Homeodomain-like_sf"/>
</dbReference>
<organism evidence="7 8">
    <name type="scientific">Ideonella aquatica</name>
    <dbReference type="NCBI Taxonomy" id="2824119"/>
    <lineage>
        <taxon>Bacteria</taxon>
        <taxon>Pseudomonadati</taxon>
        <taxon>Pseudomonadota</taxon>
        <taxon>Betaproteobacteria</taxon>
        <taxon>Burkholderiales</taxon>
        <taxon>Sphaerotilaceae</taxon>
        <taxon>Ideonella</taxon>
    </lineage>
</organism>
<dbReference type="CDD" id="cd00009">
    <property type="entry name" value="AAA"/>
    <property type="match status" value="1"/>
</dbReference>
<reference evidence="7" key="1">
    <citation type="submission" date="2021-04" db="EMBL/GenBank/DDBJ databases">
        <title>The genome sequence of Ideonella sp. 4Y11.</title>
        <authorList>
            <person name="Liu Y."/>
        </authorList>
    </citation>
    <scope>NUCLEOTIDE SEQUENCE</scope>
    <source>
        <strain evidence="7">4Y11</strain>
    </source>
</reference>
<evidence type="ECO:0000256" key="5">
    <source>
        <dbReference type="ARBA" id="ARBA00023163"/>
    </source>
</evidence>
<feature type="domain" description="Sigma-54 factor interaction" evidence="6">
    <location>
        <begin position="141"/>
        <end position="370"/>
    </location>
</feature>
<name>A0A941BI58_9BURK</name>
<keyword evidence="2" id="KW-0067">ATP-binding</keyword>
<dbReference type="GO" id="GO:0005524">
    <property type="term" value="F:ATP binding"/>
    <property type="evidence" value="ECO:0007669"/>
    <property type="project" value="UniProtKB-KW"/>
</dbReference>
<dbReference type="SUPFAM" id="SSF46689">
    <property type="entry name" value="Homeodomain-like"/>
    <property type="match status" value="1"/>
</dbReference>
<dbReference type="AlphaFoldDB" id="A0A941BI58"/>
<evidence type="ECO:0000256" key="2">
    <source>
        <dbReference type="ARBA" id="ARBA00022840"/>
    </source>
</evidence>
<dbReference type="InterPro" id="IPR011006">
    <property type="entry name" value="CheY-like_superfamily"/>
</dbReference>
<dbReference type="GO" id="GO:0043565">
    <property type="term" value="F:sequence-specific DNA binding"/>
    <property type="evidence" value="ECO:0007669"/>
    <property type="project" value="InterPro"/>
</dbReference>
<dbReference type="PANTHER" id="PTHR32071:SF117">
    <property type="entry name" value="PTS-DEPENDENT DIHYDROXYACETONE KINASE OPERON REGULATORY PROTEIN-RELATED"/>
    <property type="match status" value="1"/>
</dbReference>
<sequence length="463" mass="49648">MTVPSSPASSPAAALPVAVRAGAAGLPWVGRLLDTLGLSSVEPDQPADLLLHLVGPADVASLLQELQTCRAHAEPCRVLVAAIDLDEAALDALLCAGICDYLRLPGELADLALRVRRALGRLQSGAESGAALAPHPHLRGLVGNSPAFVQQLARLPAYARCDANVMILGDTGTGKEACAQAIHYLSPRAGAPWVAVNCAAIPADLIEAELFGHVRGAYTHAHASRQGLVGEAEGGTLFLDEVDSLPFASQGKLLRFLQEKEYRPVGSSRLLHANVRVIAASNRALTHLGAAQGFRQDLLYRLNVLTLHLPTLRERRSDIAQLALHFLQAAGAQWRRPAPSLTPAALRRLLGHDWPGNVRELRNVIERAVLLCPGDLLDAADIDFDGAPGTSPMPSDDESFRAAKARVVDDFERQYIEHLLASHGGNITHAAQAAKKNRRAFFELMRKHQIAPQHFRDPLRGAA</sequence>
<keyword evidence="1" id="KW-0547">Nucleotide-binding</keyword>
<evidence type="ECO:0000313" key="7">
    <source>
        <dbReference type="EMBL" id="MBQ0957508.1"/>
    </source>
</evidence>
<dbReference type="InterPro" id="IPR027417">
    <property type="entry name" value="P-loop_NTPase"/>
</dbReference>
<dbReference type="PANTHER" id="PTHR32071">
    <property type="entry name" value="TRANSCRIPTIONAL REGULATORY PROTEIN"/>
    <property type="match status" value="1"/>
</dbReference>
<dbReference type="EMBL" id="JAGQDE010000001">
    <property type="protein sequence ID" value="MBQ0957508.1"/>
    <property type="molecule type" value="Genomic_DNA"/>
</dbReference>
<evidence type="ECO:0000259" key="6">
    <source>
        <dbReference type="PROSITE" id="PS50045"/>
    </source>
</evidence>
<dbReference type="SMART" id="SM00382">
    <property type="entry name" value="AAA"/>
    <property type="match status" value="1"/>
</dbReference>
<dbReference type="Proteomes" id="UP000678374">
    <property type="component" value="Unassembled WGS sequence"/>
</dbReference>
<dbReference type="RefSeq" id="WP_210799805.1">
    <property type="nucleotide sequence ID" value="NZ_JAGQDE010000001.1"/>
</dbReference>
<dbReference type="Pfam" id="PF02954">
    <property type="entry name" value="HTH_8"/>
    <property type="match status" value="1"/>
</dbReference>
<dbReference type="InterPro" id="IPR025943">
    <property type="entry name" value="Sigma_54_int_dom_ATP-bd_2"/>
</dbReference>
<comment type="caution">
    <text evidence="7">The sequence shown here is derived from an EMBL/GenBank/DDBJ whole genome shotgun (WGS) entry which is preliminary data.</text>
</comment>
<dbReference type="PROSITE" id="PS50045">
    <property type="entry name" value="SIGMA54_INTERACT_4"/>
    <property type="match status" value="1"/>
</dbReference>
<proteinExistence type="predicted"/>
<dbReference type="InterPro" id="IPR025944">
    <property type="entry name" value="Sigma_54_int_dom_CS"/>
</dbReference>
<dbReference type="PROSITE" id="PS00688">
    <property type="entry name" value="SIGMA54_INTERACT_3"/>
    <property type="match status" value="1"/>
</dbReference>
<dbReference type="Gene3D" id="3.40.50.300">
    <property type="entry name" value="P-loop containing nucleotide triphosphate hydrolases"/>
    <property type="match status" value="1"/>
</dbReference>
<dbReference type="Gene3D" id="1.10.8.60">
    <property type="match status" value="1"/>
</dbReference>
<dbReference type="InterPro" id="IPR058031">
    <property type="entry name" value="AAA_lid_NorR"/>
</dbReference>
<dbReference type="PROSITE" id="PS00676">
    <property type="entry name" value="SIGMA54_INTERACT_2"/>
    <property type="match status" value="1"/>
</dbReference>
<dbReference type="SUPFAM" id="SSF52540">
    <property type="entry name" value="P-loop containing nucleoside triphosphate hydrolases"/>
    <property type="match status" value="1"/>
</dbReference>
<keyword evidence="4" id="KW-0238">DNA-binding</keyword>
<evidence type="ECO:0000256" key="1">
    <source>
        <dbReference type="ARBA" id="ARBA00022741"/>
    </source>
</evidence>
<dbReference type="Pfam" id="PF00158">
    <property type="entry name" value="Sigma54_activat"/>
    <property type="match status" value="1"/>
</dbReference>
<gene>
    <name evidence="7" type="ORF">KAK06_00925</name>
</gene>
<dbReference type="SUPFAM" id="SSF52172">
    <property type="entry name" value="CheY-like"/>
    <property type="match status" value="1"/>
</dbReference>
<keyword evidence="5" id="KW-0804">Transcription</keyword>
<dbReference type="InterPro" id="IPR003593">
    <property type="entry name" value="AAA+_ATPase"/>
</dbReference>
<keyword evidence="8" id="KW-1185">Reference proteome</keyword>
<dbReference type="InterPro" id="IPR002078">
    <property type="entry name" value="Sigma_54_int"/>
</dbReference>
<dbReference type="FunFam" id="3.40.50.300:FF:000006">
    <property type="entry name" value="DNA-binding transcriptional regulator NtrC"/>
    <property type="match status" value="1"/>
</dbReference>
<evidence type="ECO:0000256" key="4">
    <source>
        <dbReference type="ARBA" id="ARBA00023125"/>
    </source>
</evidence>
<dbReference type="InterPro" id="IPR002197">
    <property type="entry name" value="HTH_Fis"/>
</dbReference>
<protein>
    <submittedName>
        <fullName evidence="7">Sigma-54-dependent Fis family transcriptional regulator</fullName>
    </submittedName>
</protein>
<dbReference type="Pfam" id="PF25601">
    <property type="entry name" value="AAA_lid_14"/>
    <property type="match status" value="1"/>
</dbReference>
<evidence type="ECO:0000256" key="3">
    <source>
        <dbReference type="ARBA" id="ARBA00023015"/>
    </source>
</evidence>
<evidence type="ECO:0000313" key="8">
    <source>
        <dbReference type="Proteomes" id="UP000678374"/>
    </source>
</evidence>
<keyword evidence="3" id="KW-0805">Transcription regulation</keyword>
<dbReference type="Gene3D" id="1.10.10.60">
    <property type="entry name" value="Homeodomain-like"/>
    <property type="match status" value="1"/>
</dbReference>